<dbReference type="GO" id="GO:0046872">
    <property type="term" value="F:metal ion binding"/>
    <property type="evidence" value="ECO:0007669"/>
    <property type="project" value="UniProtKB-KW"/>
</dbReference>
<dbReference type="PANTHER" id="PTHR40447:SF1">
    <property type="entry name" value="ANAEROBIC SULFITE REDUCTASE SUBUNIT A"/>
    <property type="match status" value="1"/>
</dbReference>
<keyword evidence="3" id="KW-0411">Iron-sulfur</keyword>
<keyword evidence="2" id="KW-0408">Iron</keyword>
<dbReference type="Proteomes" id="UP001144471">
    <property type="component" value="Unassembled WGS sequence"/>
</dbReference>
<evidence type="ECO:0000313" key="6">
    <source>
        <dbReference type="Proteomes" id="UP001144471"/>
    </source>
</evidence>
<dbReference type="PROSITE" id="PS00198">
    <property type="entry name" value="4FE4S_FER_1"/>
    <property type="match status" value="1"/>
</dbReference>
<evidence type="ECO:0000256" key="3">
    <source>
        <dbReference type="ARBA" id="ARBA00023014"/>
    </source>
</evidence>
<dbReference type="NCBIfam" id="TIGR02910">
    <property type="entry name" value="sulfite_red_A"/>
    <property type="match status" value="1"/>
</dbReference>
<dbReference type="InterPro" id="IPR017896">
    <property type="entry name" value="4Fe4S_Fe-S-bd"/>
</dbReference>
<gene>
    <name evidence="5" type="primary">asrA</name>
    <name evidence="5" type="ORF">PM10SUCC1_28010</name>
</gene>
<evidence type="ECO:0000256" key="2">
    <source>
        <dbReference type="ARBA" id="ARBA00023004"/>
    </source>
</evidence>
<proteinExistence type="predicted"/>
<comment type="caution">
    <text evidence="5">The sequence shown here is derived from an EMBL/GenBank/DDBJ whole genome shotgun (WGS) entry which is preliminary data.</text>
</comment>
<dbReference type="InterPro" id="IPR017900">
    <property type="entry name" value="4Fe4S_Fe_S_CS"/>
</dbReference>
<keyword evidence="6" id="KW-1185">Reference proteome</keyword>
<dbReference type="PANTHER" id="PTHR40447">
    <property type="entry name" value="ANAEROBIC SULFITE REDUCTASE SUBUNIT A"/>
    <property type="match status" value="1"/>
</dbReference>
<evidence type="ECO:0000259" key="4">
    <source>
        <dbReference type="PROSITE" id="PS51379"/>
    </source>
</evidence>
<dbReference type="AlphaFoldDB" id="A0A9W6LP71"/>
<feature type="domain" description="4Fe-4S ferredoxin-type" evidence="4">
    <location>
        <begin position="300"/>
        <end position="329"/>
    </location>
</feature>
<accession>A0A9W6LP71</accession>
<organism evidence="5 6">
    <name type="scientific">Propionigenium maris DSM 9537</name>
    <dbReference type="NCBI Taxonomy" id="1123000"/>
    <lineage>
        <taxon>Bacteria</taxon>
        <taxon>Fusobacteriati</taxon>
        <taxon>Fusobacteriota</taxon>
        <taxon>Fusobacteriia</taxon>
        <taxon>Fusobacteriales</taxon>
        <taxon>Fusobacteriaceae</taxon>
        <taxon>Propionigenium</taxon>
    </lineage>
</organism>
<evidence type="ECO:0000313" key="5">
    <source>
        <dbReference type="EMBL" id="GLI57287.1"/>
    </source>
</evidence>
<dbReference type="SUPFAM" id="SSF46548">
    <property type="entry name" value="alpha-helical ferredoxin"/>
    <property type="match status" value="1"/>
</dbReference>
<dbReference type="Gene3D" id="1.10.1060.10">
    <property type="entry name" value="Alpha-helical ferredoxin"/>
    <property type="match status" value="1"/>
</dbReference>
<keyword evidence="1" id="KW-0479">Metal-binding</keyword>
<reference evidence="5" key="1">
    <citation type="submission" date="2022-12" db="EMBL/GenBank/DDBJ databases">
        <title>Reference genome sequencing for broad-spectrum identification of bacterial and archaeal isolates by mass spectrometry.</title>
        <authorList>
            <person name="Sekiguchi Y."/>
            <person name="Tourlousse D.M."/>
        </authorList>
    </citation>
    <scope>NUCLEOTIDE SEQUENCE</scope>
    <source>
        <strain evidence="5">10succ1</strain>
    </source>
</reference>
<dbReference type="Pfam" id="PF17179">
    <property type="entry name" value="Fer4_22"/>
    <property type="match status" value="1"/>
</dbReference>
<dbReference type="InterPro" id="IPR009051">
    <property type="entry name" value="Helical_ferredxn"/>
</dbReference>
<evidence type="ECO:0000256" key="1">
    <source>
        <dbReference type="ARBA" id="ARBA00022723"/>
    </source>
</evidence>
<dbReference type="GO" id="GO:0051536">
    <property type="term" value="F:iron-sulfur cluster binding"/>
    <property type="evidence" value="ECO:0007669"/>
    <property type="project" value="UniProtKB-KW"/>
</dbReference>
<dbReference type="PROSITE" id="PS51379">
    <property type="entry name" value="4FE4S_FER_2"/>
    <property type="match status" value="1"/>
</dbReference>
<dbReference type="RefSeq" id="WP_281836830.1">
    <property type="nucleotide sequence ID" value="NZ_BSDY01000015.1"/>
</dbReference>
<protein>
    <submittedName>
        <fullName evidence="5">Anaerobic sulfite reductase subunit A</fullName>
    </submittedName>
</protein>
<dbReference type="InterPro" id="IPR014259">
    <property type="entry name" value="Sulphite_reductase_A"/>
</dbReference>
<sequence>MAVKMSRKSFDEAFERLKETYVIYAPKRFPKEGRYVDTDVVRYGVVERGKEIVYDAKSDYPAKEVIGPITETLFYFTDDEYRERKTDSKPVLIFARACDINAFKRQDRIYLENGGFEDSYYRKMRDRISFALMECPDKGWDTCFCASMKGNIVEDKDYIFGLQLEPETVKVDIKKGSLEEVFKGEEMEYSVPLVTENSRKVELPVIPNKDIQQQVKNLDLWKEYDKRCLMCGSCTIACSTCTCYTSYDMHYTPDSNAGERRRISASCHIDGYTDMAGGHTFRSTAGERMRFKTMHKVHDFKKRFGGEHMCVGCGRCDDRCPVFISFSTLINKLTHETEKLTGGSK</sequence>
<name>A0A9W6LP71_9FUSO</name>
<dbReference type="EMBL" id="BSDY01000015">
    <property type="protein sequence ID" value="GLI57287.1"/>
    <property type="molecule type" value="Genomic_DNA"/>
</dbReference>